<gene>
    <name evidence="1" type="ORF">CPELLU_LOCUS15723</name>
</gene>
<keyword evidence="2" id="KW-1185">Reference proteome</keyword>
<dbReference type="AlphaFoldDB" id="A0A9N9J7A5"/>
<sequence>MLKDLDEKLDEIILEYKTSFIKKNFDFMSESDKEALEDLLQAGADQDQLPEMNWT</sequence>
<comment type="caution">
    <text evidence="1">The sequence shown here is derived from an EMBL/GenBank/DDBJ whole genome shotgun (WGS) entry which is preliminary data.</text>
</comment>
<reference evidence="1" key="1">
    <citation type="submission" date="2021-06" db="EMBL/GenBank/DDBJ databases">
        <authorList>
            <person name="Kallberg Y."/>
            <person name="Tangrot J."/>
            <person name="Rosling A."/>
        </authorList>
    </citation>
    <scope>NUCLEOTIDE SEQUENCE</scope>
    <source>
        <strain evidence="1">FL966</strain>
    </source>
</reference>
<evidence type="ECO:0000313" key="1">
    <source>
        <dbReference type="EMBL" id="CAG8768569.1"/>
    </source>
</evidence>
<evidence type="ECO:0000313" key="2">
    <source>
        <dbReference type="Proteomes" id="UP000789759"/>
    </source>
</evidence>
<organism evidence="1 2">
    <name type="scientific">Cetraspora pellucida</name>
    <dbReference type="NCBI Taxonomy" id="1433469"/>
    <lineage>
        <taxon>Eukaryota</taxon>
        <taxon>Fungi</taxon>
        <taxon>Fungi incertae sedis</taxon>
        <taxon>Mucoromycota</taxon>
        <taxon>Glomeromycotina</taxon>
        <taxon>Glomeromycetes</taxon>
        <taxon>Diversisporales</taxon>
        <taxon>Gigasporaceae</taxon>
        <taxon>Cetraspora</taxon>
    </lineage>
</organism>
<name>A0A9N9J7A5_9GLOM</name>
<feature type="non-terminal residue" evidence="1">
    <location>
        <position position="55"/>
    </location>
</feature>
<protein>
    <submittedName>
        <fullName evidence="1">19718_t:CDS:1</fullName>
    </submittedName>
</protein>
<dbReference type="EMBL" id="CAJVQA010021375">
    <property type="protein sequence ID" value="CAG8768569.1"/>
    <property type="molecule type" value="Genomic_DNA"/>
</dbReference>
<dbReference type="Proteomes" id="UP000789759">
    <property type="component" value="Unassembled WGS sequence"/>
</dbReference>
<proteinExistence type="predicted"/>
<accession>A0A9N9J7A5</accession>